<name>A0A833Z8F6_9CHIR</name>
<protein>
    <submittedName>
        <fullName evidence="2">Uncharacterized protein</fullName>
    </submittedName>
</protein>
<dbReference type="EMBL" id="JABVXQ010000011">
    <property type="protein sequence ID" value="KAF6086251.1"/>
    <property type="molecule type" value="Genomic_DNA"/>
</dbReference>
<reference evidence="2 3" key="1">
    <citation type="journal article" date="2020" name="Nature">
        <title>Six reference-quality genomes reveal evolution of bat adaptations.</title>
        <authorList>
            <person name="Jebb D."/>
            <person name="Huang Z."/>
            <person name="Pippel M."/>
            <person name="Hughes G.M."/>
            <person name="Lavrichenko K."/>
            <person name="Devanna P."/>
            <person name="Winkler S."/>
            <person name="Jermiin L.S."/>
            <person name="Skirmuntt E.C."/>
            <person name="Katzourakis A."/>
            <person name="Burkitt-Gray L."/>
            <person name="Ray D.A."/>
            <person name="Sullivan K.A.M."/>
            <person name="Roscito J.G."/>
            <person name="Kirilenko B.M."/>
            <person name="Davalos L.M."/>
            <person name="Corthals A.P."/>
            <person name="Power M.L."/>
            <person name="Jones G."/>
            <person name="Ransome R.D."/>
            <person name="Dechmann D.K.N."/>
            <person name="Locatelli A.G."/>
            <person name="Puechmaille S.J."/>
            <person name="Fedrigo O."/>
            <person name="Jarvis E.D."/>
            <person name="Hiller M."/>
            <person name="Vernes S.C."/>
            <person name="Myers E.W."/>
            <person name="Teeling E.C."/>
        </authorList>
    </citation>
    <scope>NUCLEOTIDE SEQUENCE [LARGE SCALE GENOMIC DNA]</scope>
    <source>
        <strain evidence="2">Bat1K_MPI-CBG_1</strain>
    </source>
</reference>
<dbReference type="AlphaFoldDB" id="A0A833Z8F6"/>
<comment type="caution">
    <text evidence="2">The sequence shown here is derived from an EMBL/GenBank/DDBJ whole genome shotgun (WGS) entry which is preliminary data.</text>
</comment>
<evidence type="ECO:0000313" key="3">
    <source>
        <dbReference type="Proteomes" id="UP000664940"/>
    </source>
</evidence>
<gene>
    <name evidence="2" type="ORF">HJG60_008446</name>
</gene>
<proteinExistence type="predicted"/>
<sequence>MKTPAMKPKDASATLVKAQGVGKGLVASSSAAGARSLALGFLNSLPEILVPRDRGPRDNRVFSSTAPHPMGPRKLLFTLVMSLSLSRQSQCAVYEAMGADPVSKEGLSNPPASGVPISSRSPFSLLSMKERKSPQSRGLTTDP</sequence>
<evidence type="ECO:0000313" key="2">
    <source>
        <dbReference type="EMBL" id="KAF6086251.1"/>
    </source>
</evidence>
<accession>A0A833Z8F6</accession>
<organism evidence="2 3">
    <name type="scientific">Phyllostomus discolor</name>
    <name type="common">pale spear-nosed bat</name>
    <dbReference type="NCBI Taxonomy" id="89673"/>
    <lineage>
        <taxon>Eukaryota</taxon>
        <taxon>Metazoa</taxon>
        <taxon>Chordata</taxon>
        <taxon>Craniata</taxon>
        <taxon>Vertebrata</taxon>
        <taxon>Euteleostomi</taxon>
        <taxon>Mammalia</taxon>
        <taxon>Eutheria</taxon>
        <taxon>Laurasiatheria</taxon>
        <taxon>Chiroptera</taxon>
        <taxon>Yangochiroptera</taxon>
        <taxon>Phyllostomidae</taxon>
        <taxon>Phyllostominae</taxon>
        <taxon>Phyllostomus</taxon>
    </lineage>
</organism>
<dbReference type="Proteomes" id="UP000664940">
    <property type="component" value="Unassembled WGS sequence"/>
</dbReference>
<evidence type="ECO:0000256" key="1">
    <source>
        <dbReference type="SAM" id="MobiDB-lite"/>
    </source>
</evidence>
<feature type="region of interest" description="Disordered" evidence="1">
    <location>
        <begin position="101"/>
        <end position="143"/>
    </location>
</feature>